<feature type="domain" description="FixC-like C-terminal" evidence="8">
    <location>
        <begin position="405"/>
        <end position="461"/>
    </location>
</feature>
<dbReference type="InterPro" id="IPR039651">
    <property type="entry name" value="FixC-like"/>
</dbReference>
<feature type="domain" description="FAD-binding" evidence="6">
    <location>
        <begin position="31"/>
        <end position="215"/>
    </location>
</feature>
<dbReference type="PANTHER" id="PTHR43624">
    <property type="entry name" value="ELECTRON TRANSFER FLAVOPROTEIN-QUINONE OXIDOREDUCTASE YDIS-RELATED"/>
    <property type="match status" value="1"/>
</dbReference>
<comment type="cofactor">
    <cofactor evidence="1">
        <name>FAD</name>
        <dbReference type="ChEBI" id="CHEBI:57692"/>
    </cofactor>
</comment>
<dbReference type="Pfam" id="PF01494">
    <property type="entry name" value="FAD_binding_3"/>
    <property type="match status" value="1"/>
</dbReference>
<dbReference type="Proteomes" id="UP000471521">
    <property type="component" value="Unassembled WGS sequence"/>
</dbReference>
<reference evidence="9 10" key="1">
    <citation type="submission" date="2019-12" db="EMBL/GenBank/DDBJ databases">
        <title>Isolation and characterization of three novel carbon monoxide-oxidizing members of Halobacteria from salione crusts and soils.</title>
        <authorList>
            <person name="Myers M.R."/>
            <person name="King G.M."/>
        </authorList>
    </citation>
    <scope>NUCLEOTIDE SEQUENCE [LARGE SCALE GENOMIC DNA]</scope>
    <source>
        <strain evidence="9 10">PCN9</strain>
    </source>
</reference>
<dbReference type="OrthoDB" id="7950at2157"/>
<dbReference type="Pfam" id="PF21162">
    <property type="entry name" value="ETFQO_UQ-bd"/>
    <property type="match status" value="1"/>
</dbReference>
<dbReference type="SUPFAM" id="SSF51905">
    <property type="entry name" value="FAD/NAD(P)-binding domain"/>
    <property type="match status" value="1"/>
</dbReference>
<dbReference type="GO" id="GO:0016491">
    <property type="term" value="F:oxidoreductase activity"/>
    <property type="evidence" value="ECO:0007669"/>
    <property type="project" value="UniProtKB-KW"/>
</dbReference>
<organism evidence="9 10">
    <name type="scientific">Halobacterium bonnevillei</name>
    <dbReference type="NCBI Taxonomy" id="2692200"/>
    <lineage>
        <taxon>Archaea</taxon>
        <taxon>Methanobacteriati</taxon>
        <taxon>Methanobacteriota</taxon>
        <taxon>Stenosarchaea group</taxon>
        <taxon>Halobacteria</taxon>
        <taxon>Halobacteriales</taxon>
        <taxon>Halobacteriaceae</taxon>
        <taxon>Halobacterium</taxon>
    </lineage>
</organism>
<accession>A0A6B0SNZ9</accession>
<evidence type="ECO:0000256" key="3">
    <source>
        <dbReference type="ARBA" id="ARBA00022827"/>
    </source>
</evidence>
<dbReference type="InterPro" id="IPR036188">
    <property type="entry name" value="FAD/NAD-bd_sf"/>
</dbReference>
<dbReference type="PANTHER" id="PTHR43624:SF2">
    <property type="entry name" value="ELECTRON TRANSFER FLAVOPROTEIN-QUINONE OXIDOREDUCTASE YDIS-RELATED"/>
    <property type="match status" value="1"/>
</dbReference>
<dbReference type="SUPFAM" id="SSF54373">
    <property type="entry name" value="FAD-linked reductases, C-terminal domain"/>
    <property type="match status" value="1"/>
</dbReference>
<evidence type="ECO:0000259" key="7">
    <source>
        <dbReference type="Pfam" id="PF21162"/>
    </source>
</evidence>
<evidence type="ECO:0000259" key="6">
    <source>
        <dbReference type="Pfam" id="PF01494"/>
    </source>
</evidence>
<feature type="region of interest" description="Disordered" evidence="5">
    <location>
        <begin position="1"/>
        <end position="20"/>
    </location>
</feature>
<dbReference type="EMBL" id="WUUU01000106">
    <property type="protein sequence ID" value="MXR21371.1"/>
    <property type="molecule type" value="Genomic_DNA"/>
</dbReference>
<keyword evidence="4" id="KW-0560">Oxidoreductase</keyword>
<dbReference type="RefSeq" id="WP_159526851.1">
    <property type="nucleotide sequence ID" value="NZ_WUUU01000106.1"/>
</dbReference>
<evidence type="ECO:0000256" key="5">
    <source>
        <dbReference type="SAM" id="MobiDB-lite"/>
    </source>
</evidence>
<evidence type="ECO:0000256" key="2">
    <source>
        <dbReference type="ARBA" id="ARBA00022630"/>
    </source>
</evidence>
<sequence>MTTDTTEQTDAGGGIAADRTVSDPDYDDAFDAVVVGAGLAGSAAALTMASASLDVLVVERGTSPGAKNVFGGVLYTPTIRELVDVEDAPLERYVGEKRFGVLTEDDETAVSIQPGAWRDDPHNDSYTVLRGDFDEWFAEQAVEAGATLVTETTVTGLLRDDDGTVVGVETDRPDGTLRAPMVVLAEGGNSLVSEGADLKERPERGDVAVAVKEVLEFPDADDAIEQRFRLTGDGGAAYHYFGDGAVGDAFGGAFIYTNDDTLSVGLAYRIDDAVTTQPNPAETLDHFKSHPAVAPLVRGGRTVEYAAKTIPEGGAEAVPDLVHDGAVVVGDAAGLVLNNGVHLEGTNMAVESGYYAGLAVADAVASGRTKAHALADYPRSLESSFVVKNLEHYEWLLNAVEDDRDLLFSELPRAVADAGAEYFRVDHAPKHDHAANAKSRLFETVGGWRGAAKLAWRYRKVIS</sequence>
<dbReference type="AlphaFoldDB" id="A0A6B0SNZ9"/>
<keyword evidence="10" id="KW-1185">Reference proteome</keyword>
<dbReference type="PRINTS" id="PR00469">
    <property type="entry name" value="PNDRDTASEII"/>
</dbReference>
<name>A0A6B0SNZ9_9EURY</name>
<dbReference type="InterPro" id="IPR002938">
    <property type="entry name" value="FAD-bd"/>
</dbReference>
<protein>
    <submittedName>
        <fullName evidence="9">FAD-dependent oxidoreductase</fullName>
    </submittedName>
</protein>
<dbReference type="GO" id="GO:0071949">
    <property type="term" value="F:FAD binding"/>
    <property type="evidence" value="ECO:0007669"/>
    <property type="project" value="InterPro"/>
</dbReference>
<dbReference type="InterPro" id="IPR049398">
    <property type="entry name" value="ETF-QO/FixC_UQ-bd"/>
</dbReference>
<dbReference type="InterPro" id="IPR059103">
    <property type="entry name" value="FixC-like_C"/>
</dbReference>
<keyword evidence="3" id="KW-0274">FAD</keyword>
<evidence type="ECO:0000256" key="1">
    <source>
        <dbReference type="ARBA" id="ARBA00001974"/>
    </source>
</evidence>
<evidence type="ECO:0000256" key="4">
    <source>
        <dbReference type="ARBA" id="ARBA00023002"/>
    </source>
</evidence>
<comment type="caution">
    <text evidence="9">The sequence shown here is derived from an EMBL/GenBank/DDBJ whole genome shotgun (WGS) entry which is preliminary data.</text>
</comment>
<keyword evidence="2" id="KW-0285">Flavoprotein</keyword>
<dbReference type="Pfam" id="PF26311">
    <property type="entry name" value="ETF-QO_FixC_C"/>
    <property type="match status" value="1"/>
</dbReference>
<evidence type="ECO:0000259" key="8">
    <source>
        <dbReference type="Pfam" id="PF26311"/>
    </source>
</evidence>
<evidence type="ECO:0000313" key="9">
    <source>
        <dbReference type="EMBL" id="MXR21371.1"/>
    </source>
</evidence>
<evidence type="ECO:0000313" key="10">
    <source>
        <dbReference type="Proteomes" id="UP000471521"/>
    </source>
</evidence>
<dbReference type="Gene3D" id="3.50.50.60">
    <property type="entry name" value="FAD/NAD(P)-binding domain"/>
    <property type="match status" value="1"/>
</dbReference>
<gene>
    <name evidence="9" type="ORF">GRX66_12430</name>
</gene>
<proteinExistence type="predicted"/>
<feature type="domain" description="ETF-QO/FixC ubiquinone-binding" evidence="7">
    <location>
        <begin position="235"/>
        <end position="310"/>
    </location>
</feature>